<sequence length="120" mass="13326">MVEVPIGITEYGSNENGEYWKFTSGLLLCKKVMHINTEFTTQWAGAFIFQSADGEQLGQPPHIFLDIPHVTVHAIDFDALNEGGVHGTSGNNLGKVYFYRPAPLSNVEFDISIIAIGRWK</sequence>
<proteinExistence type="predicted"/>
<dbReference type="AlphaFoldDB" id="A0A3E2VT88"/>
<organism evidence="1 2">
    <name type="scientific">Clostridium innocuum</name>
    <dbReference type="NCBI Taxonomy" id="1522"/>
    <lineage>
        <taxon>Bacteria</taxon>
        <taxon>Bacillati</taxon>
        <taxon>Bacillota</taxon>
        <taxon>Clostridia</taxon>
        <taxon>Eubacteriales</taxon>
        <taxon>Clostridiaceae</taxon>
        <taxon>Clostridium</taxon>
    </lineage>
</organism>
<dbReference type="OrthoDB" id="1933804at2"/>
<evidence type="ECO:0000313" key="2">
    <source>
        <dbReference type="Proteomes" id="UP000260025"/>
    </source>
</evidence>
<comment type="caution">
    <text evidence="1">The sequence shown here is derived from an EMBL/GenBank/DDBJ whole genome shotgun (WGS) entry which is preliminary data.</text>
</comment>
<gene>
    <name evidence="1" type="ORF">DXA38_14295</name>
</gene>
<protein>
    <submittedName>
        <fullName evidence="1">Uncharacterized protein</fullName>
    </submittedName>
</protein>
<dbReference type="EMBL" id="QVEV01000023">
    <property type="protein sequence ID" value="RGC14145.1"/>
    <property type="molecule type" value="Genomic_DNA"/>
</dbReference>
<dbReference type="RefSeq" id="WP_117443744.1">
    <property type="nucleotide sequence ID" value="NZ_JAJFEN010000022.1"/>
</dbReference>
<evidence type="ECO:0000313" key="1">
    <source>
        <dbReference type="EMBL" id="RGC14145.1"/>
    </source>
</evidence>
<dbReference type="Proteomes" id="UP000260025">
    <property type="component" value="Unassembled WGS sequence"/>
</dbReference>
<name>A0A3E2VT88_CLOIN</name>
<accession>A0A3E2VT88</accession>
<reference evidence="1 2" key="1">
    <citation type="submission" date="2018-08" db="EMBL/GenBank/DDBJ databases">
        <title>A genome reference for cultivated species of the human gut microbiota.</title>
        <authorList>
            <person name="Zou Y."/>
            <person name="Xue W."/>
            <person name="Luo G."/>
        </authorList>
    </citation>
    <scope>NUCLEOTIDE SEQUENCE [LARGE SCALE GENOMIC DNA]</scope>
    <source>
        <strain evidence="1 2">OF01-2LB</strain>
    </source>
</reference>